<evidence type="ECO:0000313" key="3">
    <source>
        <dbReference type="Proteomes" id="UP000438429"/>
    </source>
</evidence>
<feature type="region of interest" description="Disordered" evidence="1">
    <location>
        <begin position="322"/>
        <end position="373"/>
    </location>
</feature>
<gene>
    <name evidence="2" type="ORF">F2P81_020770</name>
</gene>
<evidence type="ECO:0000256" key="1">
    <source>
        <dbReference type="SAM" id="MobiDB-lite"/>
    </source>
</evidence>
<dbReference type="AlphaFoldDB" id="A0A6A4RVI3"/>
<comment type="caution">
    <text evidence="2">The sequence shown here is derived from an EMBL/GenBank/DDBJ whole genome shotgun (WGS) entry which is preliminary data.</text>
</comment>
<feature type="compositionally biased region" description="Polar residues" evidence="1">
    <location>
        <begin position="88"/>
        <end position="104"/>
    </location>
</feature>
<dbReference type="Proteomes" id="UP000438429">
    <property type="component" value="Unassembled WGS sequence"/>
</dbReference>
<sequence length="502" mass="54981">MKRKRGRGGLPSAPERSTHQHRSFMRISLASALAALFAASLASACGRVENRKRRESETGVDLVRLQLPDGTLLFWMSRVCSCSQSTLLPPQTGGNKKQVSSQPHPHSKTCVLPRPFTAKQSHDHSEGTNSWQEVDPKDLEQHAQSKTEVQETVVKCEVALSETSSSGDFMVLDMNIETLVEYQQPPAVDTKPPGGEGVLGVTCRGTSAHLSGDEVQGIVLRRRPLLLGGPLPSRALSPHVGPSEQPRSSASSCGSSRWTTTTTTTSRSPLAARRVINPKRRAALTRRGERDESNGQEREEPAAEPASLSHIRFHTPSSCVAESQHLSHVRPPLTPAARPVRSGPVRSEPLFPPDTVRTPTGSERGEATPTGAARRVERVRGACSCPWSVFVSVERVRVRVRGACSCPWSVFVSVERVRVRVRGACSWRVSVERRAADPLPVTRTSKCALRRAAFTCCRTSQRPRPDPNCYSDIPLPVSFMYSMYSNSCTCIRHATTFCARTK</sequence>
<name>A0A6A4RVI3_SCOMX</name>
<feature type="compositionally biased region" description="Low complexity" evidence="1">
    <location>
        <begin position="248"/>
        <end position="265"/>
    </location>
</feature>
<reference evidence="2 3" key="1">
    <citation type="submission" date="2019-06" db="EMBL/GenBank/DDBJ databases">
        <title>Draft genomes of female and male turbot (Scophthalmus maximus).</title>
        <authorList>
            <person name="Xu H."/>
            <person name="Xu X.-W."/>
            <person name="Shao C."/>
            <person name="Chen S."/>
        </authorList>
    </citation>
    <scope>NUCLEOTIDE SEQUENCE [LARGE SCALE GENOMIC DNA]</scope>
    <source>
        <strain evidence="2">Ysfricsl-2016a</strain>
        <tissue evidence="2">Blood</tissue>
    </source>
</reference>
<dbReference type="EMBL" id="VEVO01000019">
    <property type="protein sequence ID" value="KAF0026033.1"/>
    <property type="molecule type" value="Genomic_DNA"/>
</dbReference>
<evidence type="ECO:0000313" key="2">
    <source>
        <dbReference type="EMBL" id="KAF0026033.1"/>
    </source>
</evidence>
<organism evidence="2 3">
    <name type="scientific">Scophthalmus maximus</name>
    <name type="common">Turbot</name>
    <name type="synonym">Psetta maxima</name>
    <dbReference type="NCBI Taxonomy" id="52904"/>
    <lineage>
        <taxon>Eukaryota</taxon>
        <taxon>Metazoa</taxon>
        <taxon>Chordata</taxon>
        <taxon>Craniata</taxon>
        <taxon>Vertebrata</taxon>
        <taxon>Euteleostomi</taxon>
        <taxon>Actinopterygii</taxon>
        <taxon>Neopterygii</taxon>
        <taxon>Teleostei</taxon>
        <taxon>Neoteleostei</taxon>
        <taxon>Acanthomorphata</taxon>
        <taxon>Carangaria</taxon>
        <taxon>Pleuronectiformes</taxon>
        <taxon>Pleuronectoidei</taxon>
        <taxon>Scophthalmidae</taxon>
        <taxon>Scophthalmus</taxon>
    </lineage>
</organism>
<feature type="region of interest" description="Disordered" evidence="1">
    <location>
        <begin position="1"/>
        <end position="22"/>
    </location>
</feature>
<feature type="region of interest" description="Disordered" evidence="1">
    <location>
        <begin position="88"/>
        <end position="107"/>
    </location>
</feature>
<protein>
    <submittedName>
        <fullName evidence="2">Uncharacterized protein</fullName>
    </submittedName>
</protein>
<accession>A0A6A4RVI3</accession>
<feature type="region of interest" description="Disordered" evidence="1">
    <location>
        <begin position="231"/>
        <end position="310"/>
    </location>
</feature>
<feature type="compositionally biased region" description="Basic and acidic residues" evidence="1">
    <location>
        <begin position="286"/>
        <end position="301"/>
    </location>
</feature>
<proteinExistence type="predicted"/>